<dbReference type="Proteomes" id="UP000433876">
    <property type="component" value="Unassembled WGS sequence"/>
</dbReference>
<dbReference type="PROSITE" id="PS51194">
    <property type="entry name" value="HELICASE_CTER"/>
    <property type="match status" value="1"/>
</dbReference>
<evidence type="ECO:0000256" key="2">
    <source>
        <dbReference type="ARBA" id="ARBA00022801"/>
    </source>
</evidence>
<dbReference type="VEuPathDB" id="FungiDB:SMAC_00881"/>
<dbReference type="EMBL" id="NMPR01000090">
    <property type="protein sequence ID" value="KAA8630919.1"/>
    <property type="molecule type" value="Genomic_DNA"/>
</dbReference>
<evidence type="ECO:0000256" key="4">
    <source>
        <dbReference type="ARBA" id="ARBA00022840"/>
    </source>
</evidence>
<dbReference type="GO" id="GO:0005524">
    <property type="term" value="F:ATP binding"/>
    <property type="evidence" value="ECO:0007669"/>
    <property type="project" value="UniProtKB-UniRule"/>
</dbReference>
<dbReference type="GO" id="GO:0003724">
    <property type="term" value="F:RNA helicase activity"/>
    <property type="evidence" value="ECO:0007669"/>
    <property type="project" value="UniProtKB-EC"/>
</dbReference>
<protein>
    <recommendedName>
        <fullName evidence="7">ATP-dependent RNA helicase</fullName>
        <ecNumber evidence="7">3.6.4.13</ecNumber>
    </recommendedName>
</protein>
<dbReference type="InterPro" id="IPR001650">
    <property type="entry name" value="Helicase_C-like"/>
</dbReference>
<feature type="compositionally biased region" description="Low complexity" evidence="8">
    <location>
        <begin position="573"/>
        <end position="582"/>
    </location>
</feature>
<dbReference type="Pfam" id="PF00271">
    <property type="entry name" value="Helicase_C"/>
    <property type="match status" value="1"/>
</dbReference>
<comment type="function">
    <text evidence="7">RNA helicase.</text>
</comment>
<sequence length="626" mass="69193">MRTSVLRQAGLCRAALAARHLQISSKPSAALLSQVTRAVAVQSLPSVSLPRFYSAEASAQSDAAASNGLITRFADLASLGVHENVVRAITHGMGYENMTEVQSMTISPALKGKDIVAQAKTGTGKTLGFLVPVIQKIVAQDPALADRFGGRRARSDDIRAIVISPTRELAEQIGEEARKLVKGTGVIVQTAVGGTQKREMLYKTRQQGCHILVGTPGRLNDLLSDSTSGIDAPRLQTLVLDEADRMLEVGFDEELRQIINYLPDRKVLPRQTLLFSATIPKDVVGLARSYIDKNNFEFVQTVKADEVLTHDRIPQYIVPCKGFENIYPTMLELVEKAINESRTNPDALPFKAIVFLPTTAEVIMANAIFRRLQWKFRHIPKTWDIHSKLTQNARTRAADEFKRATTGILFSSDVTARGMDFPNVSHVIQLHTPPNREQYIHRLGRTGRANKSGQGWLIVPDLELSMARSRLPGLPIKRNDELQCASVNAADTGKELPANFQHILEATSRLPEELFKDCYSSYLGGALQGIDRQGLVYALNDLAKHGWGLPEPPAVRQSIVKHMGRVQGLRAEGPSMSSRPMGSGPGHRRDLNSRGPRRQSDDPFENVLHRAQDVDRRPTRRQQATF</sequence>
<comment type="similarity">
    <text evidence="6">Belongs to the DEAD box helicase family.</text>
</comment>
<name>A0A8S8ZN63_SORMA</name>
<keyword evidence="2 6" id="KW-0378">Hydrolase</keyword>
<dbReference type="GO" id="GO:0016787">
    <property type="term" value="F:hydrolase activity"/>
    <property type="evidence" value="ECO:0007669"/>
    <property type="project" value="UniProtKB-KW"/>
</dbReference>
<dbReference type="SMART" id="SM00487">
    <property type="entry name" value="DEXDc"/>
    <property type="match status" value="1"/>
</dbReference>
<dbReference type="Pfam" id="PF00270">
    <property type="entry name" value="DEAD"/>
    <property type="match status" value="1"/>
</dbReference>
<evidence type="ECO:0000256" key="3">
    <source>
        <dbReference type="ARBA" id="ARBA00022806"/>
    </source>
</evidence>
<evidence type="ECO:0000259" key="10">
    <source>
        <dbReference type="PROSITE" id="PS51194"/>
    </source>
</evidence>
<dbReference type="PROSITE" id="PS00039">
    <property type="entry name" value="DEAD_ATP_HELICASE"/>
    <property type="match status" value="1"/>
</dbReference>
<reference evidence="11 12" key="1">
    <citation type="submission" date="2017-07" db="EMBL/GenBank/DDBJ databases">
        <title>Genome sequence of the Sordaria macrospora wild type strain R19027.</title>
        <authorList>
            <person name="Nowrousian M."/>
            <person name="Teichert I."/>
            <person name="Kueck U."/>
        </authorList>
    </citation>
    <scope>NUCLEOTIDE SEQUENCE [LARGE SCALE GENOMIC DNA]</scope>
    <source>
        <strain evidence="11 12">R19027</strain>
        <tissue evidence="11">Mycelium</tissue>
    </source>
</reference>
<evidence type="ECO:0000313" key="12">
    <source>
        <dbReference type="Proteomes" id="UP000433876"/>
    </source>
</evidence>
<keyword evidence="5 7" id="KW-0694">RNA-binding</keyword>
<evidence type="ECO:0000259" key="9">
    <source>
        <dbReference type="PROSITE" id="PS51192"/>
    </source>
</evidence>
<keyword evidence="3 6" id="KW-0347">Helicase</keyword>
<dbReference type="AlphaFoldDB" id="A0A8S8ZN63"/>
<gene>
    <name evidence="11" type="ORF">SMACR_00881</name>
</gene>
<evidence type="ECO:0000256" key="7">
    <source>
        <dbReference type="RuleBase" id="RU365068"/>
    </source>
</evidence>
<organism evidence="11 12">
    <name type="scientific">Sordaria macrospora</name>
    <dbReference type="NCBI Taxonomy" id="5147"/>
    <lineage>
        <taxon>Eukaryota</taxon>
        <taxon>Fungi</taxon>
        <taxon>Dikarya</taxon>
        <taxon>Ascomycota</taxon>
        <taxon>Pezizomycotina</taxon>
        <taxon>Sordariomycetes</taxon>
        <taxon>Sordariomycetidae</taxon>
        <taxon>Sordariales</taxon>
        <taxon>Sordariaceae</taxon>
        <taxon>Sordaria</taxon>
    </lineage>
</organism>
<proteinExistence type="inferred from homology"/>
<dbReference type="InterPro" id="IPR011545">
    <property type="entry name" value="DEAD/DEAH_box_helicase_dom"/>
</dbReference>
<dbReference type="PANTHER" id="PTHR24031">
    <property type="entry name" value="RNA HELICASE"/>
    <property type="match status" value="1"/>
</dbReference>
<dbReference type="InterPro" id="IPR000629">
    <property type="entry name" value="RNA-helicase_DEAD-box_CS"/>
</dbReference>
<dbReference type="CDD" id="cd17964">
    <property type="entry name" value="DEADc_MSS116"/>
    <property type="match status" value="1"/>
</dbReference>
<dbReference type="SUPFAM" id="SSF52540">
    <property type="entry name" value="P-loop containing nucleoside triphosphate hydrolases"/>
    <property type="match status" value="2"/>
</dbReference>
<evidence type="ECO:0000256" key="6">
    <source>
        <dbReference type="RuleBase" id="RU000492"/>
    </source>
</evidence>
<dbReference type="OMA" id="TQREGCH"/>
<feature type="domain" description="Helicase C-terminal" evidence="10">
    <location>
        <begin position="329"/>
        <end position="493"/>
    </location>
</feature>
<dbReference type="SMART" id="SM00490">
    <property type="entry name" value="HELICc"/>
    <property type="match status" value="1"/>
</dbReference>
<feature type="compositionally biased region" description="Basic and acidic residues" evidence="8">
    <location>
        <begin position="607"/>
        <end position="617"/>
    </location>
</feature>
<evidence type="ECO:0000256" key="5">
    <source>
        <dbReference type="ARBA" id="ARBA00022884"/>
    </source>
</evidence>
<feature type="domain" description="Helicase ATP-binding" evidence="9">
    <location>
        <begin position="106"/>
        <end position="297"/>
    </location>
</feature>
<evidence type="ECO:0000256" key="8">
    <source>
        <dbReference type="SAM" id="MobiDB-lite"/>
    </source>
</evidence>
<keyword evidence="1 6" id="KW-0547">Nucleotide-binding</keyword>
<comment type="catalytic activity">
    <reaction evidence="7">
        <text>ATP + H2O = ADP + phosphate + H(+)</text>
        <dbReference type="Rhea" id="RHEA:13065"/>
        <dbReference type="ChEBI" id="CHEBI:15377"/>
        <dbReference type="ChEBI" id="CHEBI:15378"/>
        <dbReference type="ChEBI" id="CHEBI:30616"/>
        <dbReference type="ChEBI" id="CHEBI:43474"/>
        <dbReference type="ChEBI" id="CHEBI:456216"/>
        <dbReference type="EC" id="3.6.4.13"/>
    </reaction>
</comment>
<dbReference type="Gene3D" id="3.40.50.300">
    <property type="entry name" value="P-loop containing nucleotide triphosphate hydrolases"/>
    <property type="match status" value="2"/>
</dbReference>
<dbReference type="EC" id="3.6.4.13" evidence="7"/>
<evidence type="ECO:0000256" key="1">
    <source>
        <dbReference type="ARBA" id="ARBA00022741"/>
    </source>
</evidence>
<dbReference type="InterPro" id="IPR014001">
    <property type="entry name" value="Helicase_ATP-bd"/>
</dbReference>
<dbReference type="CDD" id="cd18787">
    <property type="entry name" value="SF2_C_DEAD"/>
    <property type="match status" value="1"/>
</dbReference>
<comment type="caution">
    <text evidence="11">The sequence shown here is derived from an EMBL/GenBank/DDBJ whole genome shotgun (WGS) entry which is preliminary data.</text>
</comment>
<feature type="region of interest" description="Disordered" evidence="8">
    <location>
        <begin position="569"/>
        <end position="626"/>
    </location>
</feature>
<keyword evidence="4 6" id="KW-0067">ATP-binding</keyword>
<dbReference type="InterPro" id="IPR027417">
    <property type="entry name" value="P-loop_NTPase"/>
</dbReference>
<comment type="domain">
    <text evidence="7">The Q motif is unique to and characteristic of the DEAD box family of RNA helicases and controls ATP binding and hydrolysis.</text>
</comment>
<dbReference type="GO" id="GO:0003723">
    <property type="term" value="F:RNA binding"/>
    <property type="evidence" value="ECO:0007669"/>
    <property type="project" value="UniProtKB-UniRule"/>
</dbReference>
<dbReference type="PROSITE" id="PS51192">
    <property type="entry name" value="HELICASE_ATP_BIND_1"/>
    <property type="match status" value="1"/>
</dbReference>
<evidence type="ECO:0000313" key="11">
    <source>
        <dbReference type="EMBL" id="KAA8630919.1"/>
    </source>
</evidence>
<accession>A0A8S8ZN63</accession>